<evidence type="ECO:0000256" key="1">
    <source>
        <dbReference type="ARBA" id="ARBA00010641"/>
    </source>
</evidence>
<feature type="domain" description="RNA polymerase sigma factor 70 region 4 type 2" evidence="5">
    <location>
        <begin position="124"/>
        <end position="173"/>
    </location>
</feature>
<dbReference type="AlphaFoldDB" id="A0A0C1FY51"/>
<reference evidence="6 7" key="1">
    <citation type="submission" date="2014-10" db="EMBL/GenBank/DDBJ databases">
        <title>Pedobacter Kyungheensis.</title>
        <authorList>
            <person name="Anderson B.M."/>
            <person name="Newman J.D."/>
        </authorList>
    </citation>
    <scope>NUCLEOTIDE SEQUENCE [LARGE SCALE GENOMIC DNA]</scope>
    <source>
        <strain evidence="6 7">KACC 16221</strain>
    </source>
</reference>
<accession>A0A0C1FY51</accession>
<proteinExistence type="inferred from homology"/>
<dbReference type="NCBIfam" id="TIGR02937">
    <property type="entry name" value="sigma70-ECF"/>
    <property type="match status" value="1"/>
</dbReference>
<dbReference type="PANTHER" id="PTHR43133">
    <property type="entry name" value="RNA POLYMERASE ECF-TYPE SIGMA FACTO"/>
    <property type="match status" value="1"/>
</dbReference>
<sequence>MPYKHYHDHELAELLQSGDERAYAEIYHRYHACLYIHAFKRLQLREECRDLIHELFTILWIKRSEIIFKTTLSGYLYAAVRNRIFDLLAKQKLEKSYVQSIQHFAEHGLVTTDYLARQNQLRAIIDQEIASLPPRTRQIFEMSRKHFLSHQEIAKALNLSEQTVKSTVNNALKVLRVKLGTMMSIHPPIFF</sequence>
<dbReference type="Proteomes" id="UP000031246">
    <property type="component" value="Unassembled WGS sequence"/>
</dbReference>
<keyword evidence="4" id="KW-0804">Transcription</keyword>
<dbReference type="GO" id="GO:0016987">
    <property type="term" value="F:sigma factor activity"/>
    <property type="evidence" value="ECO:0007669"/>
    <property type="project" value="UniProtKB-KW"/>
</dbReference>
<dbReference type="SUPFAM" id="SSF88659">
    <property type="entry name" value="Sigma3 and sigma4 domains of RNA polymerase sigma factors"/>
    <property type="match status" value="1"/>
</dbReference>
<dbReference type="InterPro" id="IPR039425">
    <property type="entry name" value="RNA_pol_sigma-70-like"/>
</dbReference>
<keyword evidence="2" id="KW-0805">Transcription regulation</keyword>
<dbReference type="EMBL" id="JSYN01000002">
    <property type="protein sequence ID" value="KIA96753.1"/>
    <property type="molecule type" value="Genomic_DNA"/>
</dbReference>
<dbReference type="InterPro" id="IPR036388">
    <property type="entry name" value="WH-like_DNA-bd_sf"/>
</dbReference>
<dbReference type="GO" id="GO:0003677">
    <property type="term" value="F:DNA binding"/>
    <property type="evidence" value="ECO:0007669"/>
    <property type="project" value="InterPro"/>
</dbReference>
<dbReference type="InterPro" id="IPR013249">
    <property type="entry name" value="RNA_pol_sigma70_r4_t2"/>
</dbReference>
<dbReference type="InterPro" id="IPR013325">
    <property type="entry name" value="RNA_pol_sigma_r2"/>
</dbReference>
<protein>
    <recommendedName>
        <fullName evidence="5">RNA polymerase sigma factor 70 region 4 type 2 domain-containing protein</fullName>
    </recommendedName>
</protein>
<evidence type="ECO:0000256" key="2">
    <source>
        <dbReference type="ARBA" id="ARBA00023015"/>
    </source>
</evidence>
<gene>
    <name evidence="6" type="ORF">OC25_01930</name>
</gene>
<organism evidence="6 7">
    <name type="scientific">Pedobacter kyungheensis</name>
    <dbReference type="NCBI Taxonomy" id="1069985"/>
    <lineage>
        <taxon>Bacteria</taxon>
        <taxon>Pseudomonadati</taxon>
        <taxon>Bacteroidota</taxon>
        <taxon>Sphingobacteriia</taxon>
        <taxon>Sphingobacteriales</taxon>
        <taxon>Sphingobacteriaceae</taxon>
        <taxon>Pedobacter</taxon>
    </lineage>
</organism>
<dbReference type="Gene3D" id="1.10.10.10">
    <property type="entry name" value="Winged helix-like DNA-binding domain superfamily/Winged helix DNA-binding domain"/>
    <property type="match status" value="1"/>
</dbReference>
<evidence type="ECO:0000313" key="7">
    <source>
        <dbReference type="Proteomes" id="UP000031246"/>
    </source>
</evidence>
<dbReference type="Gene3D" id="1.10.1740.10">
    <property type="match status" value="1"/>
</dbReference>
<dbReference type="InterPro" id="IPR014284">
    <property type="entry name" value="RNA_pol_sigma-70_dom"/>
</dbReference>
<evidence type="ECO:0000259" key="5">
    <source>
        <dbReference type="Pfam" id="PF08281"/>
    </source>
</evidence>
<comment type="caution">
    <text evidence="6">The sequence shown here is derived from an EMBL/GenBank/DDBJ whole genome shotgun (WGS) entry which is preliminary data.</text>
</comment>
<keyword evidence="3" id="KW-0731">Sigma factor</keyword>
<keyword evidence="7" id="KW-1185">Reference proteome</keyword>
<dbReference type="Pfam" id="PF08281">
    <property type="entry name" value="Sigma70_r4_2"/>
    <property type="match status" value="1"/>
</dbReference>
<dbReference type="InterPro" id="IPR013324">
    <property type="entry name" value="RNA_pol_sigma_r3/r4-like"/>
</dbReference>
<dbReference type="CDD" id="cd06171">
    <property type="entry name" value="Sigma70_r4"/>
    <property type="match status" value="1"/>
</dbReference>
<dbReference type="PANTHER" id="PTHR43133:SF46">
    <property type="entry name" value="RNA POLYMERASE SIGMA-70 FACTOR ECF SUBFAMILY"/>
    <property type="match status" value="1"/>
</dbReference>
<comment type="similarity">
    <text evidence="1">Belongs to the sigma-70 factor family. ECF subfamily.</text>
</comment>
<evidence type="ECO:0000313" key="6">
    <source>
        <dbReference type="EMBL" id="KIA96753.1"/>
    </source>
</evidence>
<dbReference type="OrthoDB" id="659569at2"/>
<dbReference type="GO" id="GO:0006352">
    <property type="term" value="P:DNA-templated transcription initiation"/>
    <property type="evidence" value="ECO:0007669"/>
    <property type="project" value="InterPro"/>
</dbReference>
<evidence type="ECO:0000256" key="4">
    <source>
        <dbReference type="ARBA" id="ARBA00023163"/>
    </source>
</evidence>
<dbReference type="SUPFAM" id="SSF88946">
    <property type="entry name" value="Sigma2 domain of RNA polymerase sigma factors"/>
    <property type="match status" value="1"/>
</dbReference>
<name>A0A0C1FY51_9SPHI</name>
<evidence type="ECO:0000256" key="3">
    <source>
        <dbReference type="ARBA" id="ARBA00023082"/>
    </source>
</evidence>